<keyword evidence="2" id="KW-1185">Reference proteome</keyword>
<keyword evidence="1" id="KW-0808">Transferase</keyword>
<evidence type="ECO:0000313" key="2">
    <source>
        <dbReference type="Proteomes" id="UP000520156"/>
    </source>
</evidence>
<gene>
    <name evidence="1" type="ORF">H7F49_07655</name>
</gene>
<protein>
    <submittedName>
        <fullName evidence="1">CoA transferase</fullName>
    </submittedName>
</protein>
<reference evidence="1 2" key="1">
    <citation type="submission" date="2020-08" db="EMBL/GenBank/DDBJ databases">
        <title>The genome sequence of Novosphingobium flavum 4Y4.</title>
        <authorList>
            <person name="Liu Y."/>
        </authorList>
    </citation>
    <scope>NUCLEOTIDE SEQUENCE [LARGE SCALE GENOMIC DNA]</scope>
    <source>
        <strain evidence="1 2">4Y4</strain>
    </source>
</reference>
<dbReference type="Gene3D" id="3.30.1540.10">
    <property type="entry name" value="formyl-coa transferase, domain 3"/>
    <property type="match status" value="1"/>
</dbReference>
<dbReference type="EMBL" id="JACLAU010000008">
    <property type="protein sequence ID" value="MBC2651575.1"/>
    <property type="molecule type" value="Genomic_DNA"/>
</dbReference>
<dbReference type="RefSeq" id="WP_185682997.1">
    <property type="nucleotide sequence ID" value="NZ_JACLAU010000008.1"/>
</dbReference>
<organism evidence="1 2">
    <name type="scientific">Novosphingobium aerophilum</name>
    <dbReference type="NCBI Taxonomy" id="2839843"/>
    <lineage>
        <taxon>Bacteria</taxon>
        <taxon>Pseudomonadati</taxon>
        <taxon>Pseudomonadota</taxon>
        <taxon>Alphaproteobacteria</taxon>
        <taxon>Sphingomonadales</taxon>
        <taxon>Sphingomonadaceae</taxon>
        <taxon>Novosphingobium</taxon>
    </lineage>
</organism>
<evidence type="ECO:0000313" key="1">
    <source>
        <dbReference type="EMBL" id="MBC2651575.1"/>
    </source>
</evidence>
<dbReference type="InterPro" id="IPR003673">
    <property type="entry name" value="CoA-Trfase_fam_III"/>
</dbReference>
<comment type="caution">
    <text evidence="1">The sequence shown here is derived from an EMBL/GenBank/DDBJ whole genome shotgun (WGS) entry which is preliminary data.</text>
</comment>
<dbReference type="InterPro" id="IPR050509">
    <property type="entry name" value="CoA-transferase_III"/>
</dbReference>
<dbReference type="GO" id="GO:0016740">
    <property type="term" value="F:transferase activity"/>
    <property type="evidence" value="ECO:0007669"/>
    <property type="project" value="UniProtKB-KW"/>
</dbReference>
<dbReference type="Proteomes" id="UP000520156">
    <property type="component" value="Unassembled WGS sequence"/>
</dbReference>
<dbReference type="PANTHER" id="PTHR48228:SF5">
    <property type="entry name" value="ALPHA-METHYLACYL-COA RACEMASE"/>
    <property type="match status" value="1"/>
</dbReference>
<dbReference type="SUPFAM" id="SSF89796">
    <property type="entry name" value="CoA-transferase family III (CaiB/BaiF)"/>
    <property type="match status" value="1"/>
</dbReference>
<dbReference type="PANTHER" id="PTHR48228">
    <property type="entry name" value="SUCCINYL-COA--D-CITRAMALATE COA-TRANSFERASE"/>
    <property type="match status" value="1"/>
</dbReference>
<sequence>MPAAEPSALAGLRVIDFSRFLPTAYAGWVAAEMGAEVIRVEHPRELAKAEAMFGRDADPQAAARRRARPTYHRGKRSLRINPGSAAGREVLHRLIASADVVIEDYRPGVMAAMGYGHEAMAALNPRLITLSVSFAGQTGPLADRAGHDPLALALAGALARLNGLPEPSLPGLQVADTLTGMSATIALLLALQARERRGTGEQVDVAMSDAALQLLLVSLGRHDDLDELPRPGTWHPKGGVWRCADGLYLCTTDMEPAYWARFCAAIDRPDLAARQHEAAAHPAMEQEIAAIMATRTRDEWSARLAAAGTQAMPVYSPAEAVAHPHHLARGMVREVQMPGPGVGPEQASVRQLSLPFVFGTTRAVAPSPAGAPGADNAAILDALGFDPADLAARGAFSTEREA</sequence>
<accession>A0A7X1KBW3</accession>
<dbReference type="InterPro" id="IPR044855">
    <property type="entry name" value="CoA-Trfase_III_dom3_sf"/>
</dbReference>
<dbReference type="InterPro" id="IPR023606">
    <property type="entry name" value="CoA-Trfase_III_dom_1_sf"/>
</dbReference>
<name>A0A7X1KBW3_9SPHN</name>
<dbReference type="Gene3D" id="3.40.50.10540">
    <property type="entry name" value="Crotonobetainyl-coa:carnitine coa-transferase, domain 1"/>
    <property type="match status" value="1"/>
</dbReference>
<dbReference type="Pfam" id="PF02515">
    <property type="entry name" value="CoA_transf_3"/>
    <property type="match status" value="1"/>
</dbReference>
<proteinExistence type="predicted"/>
<dbReference type="AlphaFoldDB" id="A0A7X1KBW3"/>